<proteinExistence type="predicted"/>
<protein>
    <recommendedName>
        <fullName evidence="3">Outer membrane protein beta-barrel domain-containing protein</fullName>
    </recommendedName>
</protein>
<evidence type="ECO:0000313" key="5">
    <source>
        <dbReference type="Proteomes" id="UP000007845"/>
    </source>
</evidence>
<evidence type="ECO:0000256" key="1">
    <source>
        <dbReference type="ARBA" id="ARBA00022729"/>
    </source>
</evidence>
<dbReference type="InterPro" id="IPR027385">
    <property type="entry name" value="Beta-barrel_OMP"/>
</dbReference>
<reference evidence="4 5" key="1">
    <citation type="journal article" date="2011" name="J. Bacteriol.">
        <title>Genome sequence of the mercury-methylating strain Desulfovibrio desulfuricans ND132.</title>
        <authorList>
            <person name="Brown S.D."/>
            <person name="Gilmour C.C."/>
            <person name="Kucken A.M."/>
            <person name="Wall J.D."/>
            <person name="Elias D.A."/>
            <person name="Brandt C.C."/>
            <person name="Podar M."/>
            <person name="Chertkov O."/>
            <person name="Held B."/>
            <person name="Bruce D.C."/>
            <person name="Detter J.C."/>
            <person name="Tapia R."/>
            <person name="Han C.S."/>
            <person name="Goodwin L.A."/>
            <person name="Cheng J.F."/>
            <person name="Pitluck S."/>
            <person name="Woyke T."/>
            <person name="Mikhailova N."/>
            <person name="Ivanova N.N."/>
            <person name="Han J."/>
            <person name="Lucas S."/>
            <person name="Lapidus A.L."/>
            <person name="Land M.L."/>
            <person name="Hauser L.J."/>
            <person name="Palumbo A.V."/>
        </authorList>
    </citation>
    <scope>NUCLEOTIDE SEQUENCE [LARGE SCALE GENOMIC DNA]</scope>
    <source>
        <strain evidence="4 5">ND132</strain>
    </source>
</reference>
<dbReference type="InterPro" id="IPR011250">
    <property type="entry name" value="OMP/PagP_B-barrel"/>
</dbReference>
<dbReference type="eggNOG" id="ENOG5032BBM">
    <property type="taxonomic scope" value="Bacteria"/>
</dbReference>
<feature type="signal peptide" evidence="2">
    <location>
        <begin position="1"/>
        <end position="22"/>
    </location>
</feature>
<dbReference type="STRING" id="641491.DND132_1892"/>
<dbReference type="RefSeq" id="WP_014322525.1">
    <property type="nucleotide sequence ID" value="NC_016803.1"/>
</dbReference>
<dbReference type="KEGG" id="ddn:DND132_1892"/>
<organism evidence="4 5">
    <name type="scientific">Pseudodesulfovibrio mercurii</name>
    <dbReference type="NCBI Taxonomy" id="641491"/>
    <lineage>
        <taxon>Bacteria</taxon>
        <taxon>Pseudomonadati</taxon>
        <taxon>Thermodesulfobacteriota</taxon>
        <taxon>Desulfovibrionia</taxon>
        <taxon>Desulfovibrionales</taxon>
        <taxon>Desulfovibrionaceae</taxon>
    </lineage>
</organism>
<dbReference type="AlphaFoldDB" id="F0JGI1"/>
<name>F0JGI1_9BACT</name>
<evidence type="ECO:0000313" key="4">
    <source>
        <dbReference type="EMBL" id="EGB15098.1"/>
    </source>
</evidence>
<dbReference type="SUPFAM" id="SSF56925">
    <property type="entry name" value="OMPA-like"/>
    <property type="match status" value="1"/>
</dbReference>
<keyword evidence="5" id="KW-1185">Reference proteome</keyword>
<dbReference type="EMBL" id="CP003220">
    <property type="protein sequence ID" value="EGB15098.1"/>
    <property type="molecule type" value="Genomic_DNA"/>
</dbReference>
<feature type="chain" id="PRO_5003251903" description="Outer membrane protein beta-barrel domain-containing protein" evidence="2">
    <location>
        <begin position="23"/>
        <end position="210"/>
    </location>
</feature>
<dbReference type="Proteomes" id="UP000007845">
    <property type="component" value="Chromosome"/>
</dbReference>
<dbReference type="OrthoDB" id="5517457at2"/>
<feature type="domain" description="Outer membrane protein beta-barrel" evidence="3">
    <location>
        <begin position="11"/>
        <end position="186"/>
    </location>
</feature>
<evidence type="ECO:0000259" key="3">
    <source>
        <dbReference type="Pfam" id="PF13505"/>
    </source>
</evidence>
<dbReference type="HOGENOM" id="CLU_1308451_0_0_7"/>
<dbReference type="Pfam" id="PF13505">
    <property type="entry name" value="OMP_b-brl"/>
    <property type="match status" value="1"/>
</dbReference>
<gene>
    <name evidence="4" type="ORF">DND132_1892</name>
</gene>
<evidence type="ECO:0000256" key="2">
    <source>
        <dbReference type="SAM" id="SignalP"/>
    </source>
</evidence>
<keyword evidence="1 2" id="KW-0732">Signal</keyword>
<sequence length="210" mass="22743" precursor="true">MRQTFLTLTLALALVLSLSALAAAEDWRLEGAVGLNYGEAGARDENINGTEVDGSIGTGNGFTGAVNLWKDRMFADWFSLGAAYSFRSNKMNYHTTGSGGTSQRMNTDIMMNDFQIKAAARKNDGDIHPYIGAGLGFSYMNGKISVDGGSQERGETFAPTLSAFVGYDYDINETYYTGLDVAYTYSTGEVVGIQVYHNTLGAMFKLGMKF</sequence>
<dbReference type="Gene3D" id="2.40.160.20">
    <property type="match status" value="1"/>
</dbReference>
<accession>F0JGI1</accession>